<dbReference type="InterPro" id="IPR006059">
    <property type="entry name" value="SBP"/>
</dbReference>
<evidence type="ECO:0000313" key="6">
    <source>
        <dbReference type="Proteomes" id="UP000063781"/>
    </source>
</evidence>
<dbReference type="Proteomes" id="UP000063781">
    <property type="component" value="Chromosome"/>
</dbReference>
<accession>A0A109UGJ6</accession>
<dbReference type="Pfam" id="PF13416">
    <property type="entry name" value="SBP_bac_8"/>
    <property type="match status" value="1"/>
</dbReference>
<evidence type="ECO:0000256" key="2">
    <source>
        <dbReference type="ARBA" id="ARBA00022448"/>
    </source>
</evidence>
<dbReference type="OrthoDB" id="9764072at2"/>
<organism evidence="5 6">
    <name type="scientific">Erysipelothrix larvae</name>
    <dbReference type="NCBI Taxonomy" id="1514105"/>
    <lineage>
        <taxon>Bacteria</taxon>
        <taxon>Bacillati</taxon>
        <taxon>Bacillota</taxon>
        <taxon>Erysipelotrichia</taxon>
        <taxon>Erysipelotrichales</taxon>
        <taxon>Erysipelotrichaceae</taxon>
        <taxon>Erysipelothrix</taxon>
    </lineage>
</organism>
<dbReference type="GO" id="GO:0055052">
    <property type="term" value="C:ATP-binding cassette (ABC) transporter complex, substrate-binding subunit-containing"/>
    <property type="evidence" value="ECO:0007669"/>
    <property type="project" value="TreeGrafter"/>
</dbReference>
<evidence type="ECO:0000256" key="3">
    <source>
        <dbReference type="ARBA" id="ARBA00022729"/>
    </source>
</evidence>
<reference evidence="5 6" key="1">
    <citation type="submission" date="2015-10" db="EMBL/GenBank/DDBJ databases">
        <title>Erysipelothrix larvae sp. LV19 isolated from the larval gut of the rhinoceros beetle, Trypoxylus dichotomus.</title>
        <authorList>
            <person name="Lim S."/>
            <person name="Kim B.-C."/>
        </authorList>
    </citation>
    <scope>NUCLEOTIDE SEQUENCE [LARGE SCALE GENOMIC DNA]</scope>
    <source>
        <strain evidence="5 6">LV19</strain>
    </source>
</reference>
<dbReference type="GO" id="GO:1901982">
    <property type="term" value="F:maltose binding"/>
    <property type="evidence" value="ECO:0007669"/>
    <property type="project" value="TreeGrafter"/>
</dbReference>
<evidence type="ECO:0008006" key="7">
    <source>
        <dbReference type="Google" id="ProtNLM"/>
    </source>
</evidence>
<feature type="signal peptide" evidence="4">
    <location>
        <begin position="1"/>
        <end position="19"/>
    </location>
</feature>
<dbReference type="PANTHER" id="PTHR30061:SF50">
    <property type="entry name" value="MALTOSE_MALTODEXTRIN-BINDING PERIPLASMIC PROTEIN"/>
    <property type="match status" value="1"/>
</dbReference>
<protein>
    <recommendedName>
        <fullName evidence="7">Sugar ABC transporter substrate-binding protein</fullName>
    </recommendedName>
</protein>
<dbReference type="KEGG" id="erl:AOC36_01555"/>
<proteinExistence type="inferred from homology"/>
<dbReference type="STRING" id="1514105.AOC36_01555"/>
<dbReference type="GO" id="GO:0015768">
    <property type="term" value="P:maltose transport"/>
    <property type="evidence" value="ECO:0007669"/>
    <property type="project" value="TreeGrafter"/>
</dbReference>
<gene>
    <name evidence="5" type="ORF">AOC36_01555</name>
</gene>
<dbReference type="Gene3D" id="3.40.190.10">
    <property type="entry name" value="Periplasmic binding protein-like II"/>
    <property type="match status" value="2"/>
</dbReference>
<dbReference type="EMBL" id="CP013213">
    <property type="protein sequence ID" value="AMC92718.1"/>
    <property type="molecule type" value="Genomic_DNA"/>
</dbReference>
<keyword evidence="2" id="KW-0813">Transport</keyword>
<dbReference type="PROSITE" id="PS51257">
    <property type="entry name" value="PROKAR_LIPOPROTEIN"/>
    <property type="match status" value="1"/>
</dbReference>
<name>A0A109UGJ6_9FIRM</name>
<dbReference type="PANTHER" id="PTHR30061">
    <property type="entry name" value="MALTOSE-BINDING PERIPLASMIC PROTEIN"/>
    <property type="match status" value="1"/>
</dbReference>
<dbReference type="GO" id="GO:0042956">
    <property type="term" value="P:maltodextrin transmembrane transport"/>
    <property type="evidence" value="ECO:0007669"/>
    <property type="project" value="TreeGrafter"/>
</dbReference>
<dbReference type="RefSeq" id="WP_067630462.1">
    <property type="nucleotide sequence ID" value="NZ_CP013213.1"/>
</dbReference>
<evidence type="ECO:0000313" key="5">
    <source>
        <dbReference type="EMBL" id="AMC92718.1"/>
    </source>
</evidence>
<feature type="chain" id="PRO_5038915644" description="Sugar ABC transporter substrate-binding protein" evidence="4">
    <location>
        <begin position="20"/>
        <end position="398"/>
    </location>
</feature>
<dbReference type="AlphaFoldDB" id="A0A109UGJ6"/>
<keyword evidence="6" id="KW-1185">Reference proteome</keyword>
<evidence type="ECO:0000256" key="1">
    <source>
        <dbReference type="ARBA" id="ARBA00008520"/>
    </source>
</evidence>
<dbReference type="SUPFAM" id="SSF53850">
    <property type="entry name" value="Periplasmic binding protein-like II"/>
    <property type="match status" value="1"/>
</dbReference>
<comment type="similarity">
    <text evidence="1">Belongs to the bacterial solute-binding protein 1 family.</text>
</comment>
<evidence type="ECO:0000256" key="4">
    <source>
        <dbReference type="SAM" id="SignalP"/>
    </source>
</evidence>
<keyword evidence="3 4" id="KW-0732">Signal</keyword>
<sequence length="398" mass="42674">MFKKGFRLLAITLATFALVACGSTSSGDDKGPVTLKLWGSQDDQAFLKERVEAFKAANPDTDYTIELGVVGEPDAREQVLADLDAAADVFAFPNDQLRTLVDAGALYQITLNKDAIIAANGQGSVEASMLDDKLFAYPFSADNGYFMYYNSEIFSEEDVKSLDAMVARADAEGKRIYFDLSNGWYIASFFLGAGGELSLADGKQIVDWNNEAGLAVGEAIRTFANSQAHITGDDAALLAGLEDGSIIAAVSGTWMADDFENAFGEGYAATKLPTFTKAGEQVQLGSFGGYKLYGVKTSTEFPEEAMKLAEFLSNEESQIIRFEERATGPSNLKAAASEAVQANVALSALAAQAPYSSSQMDVIDTFWGPAEAFGTEIENGSTRPMQELLDEMVAQITK</sequence>